<dbReference type="SUPFAM" id="SSF52200">
    <property type="entry name" value="Toll/Interleukin receptor TIR domain"/>
    <property type="match status" value="1"/>
</dbReference>
<evidence type="ECO:0008006" key="2">
    <source>
        <dbReference type="Google" id="ProtNLM"/>
    </source>
</evidence>
<dbReference type="SUPFAM" id="SSF109604">
    <property type="entry name" value="HD-domain/PDEase-like"/>
    <property type="match status" value="1"/>
</dbReference>
<accession>A0AAU1LT14</accession>
<dbReference type="AlphaFoldDB" id="A0AAU1LT14"/>
<evidence type="ECO:0000313" key="1">
    <source>
        <dbReference type="EMBL" id="WTQ74353.1"/>
    </source>
</evidence>
<name>A0AAU1LT14_9ACTN</name>
<dbReference type="Gene3D" id="3.40.50.10140">
    <property type="entry name" value="Toll/interleukin-1 receptor homology (TIR) domain"/>
    <property type="match status" value="1"/>
</dbReference>
<sequence>MRKLLRQVGSSDSEFLATLKAEYNQIYQPDHPSETEWLYEHVLVAALLQDVGELPYQSATRGLFAPDDDIRSWVGLKIGRDTSLWPAKPVFTLACLFGSEIDPLLAPLNSNFIAFLMTADYWSDADLASAFLPVRHMLDGEIDADRIDYVHRDAHHTVGMLGNSDDVISAIITYDDRGPICSDPAPFANFLATRAHLYSTVYFAPQNRFRVMLVKSILRGVRESDELRRAFPVISNQHMSTDSFLDVDDVRLEEEIIKLSQSVLKRKLSKRAGTALTEFTTGTKVYRHFWLRDVENPDAPPPTTDVPVPHDLFFEVFGTDAPPSSGVRFSMEGPDGEVELAGIGECNGPHFGVTSDARATLPILGDVLVFYPNNSKGEDIKAVRAAYADRTLRAALLQKARNEWDGIPPDTRSLKGFNGPTIFISYCTDDIAEVRRLVAQLHHFRRRYFVIMEANQGIGGTTARNSIDGVMNTDSAILVASRSYQQRCSTQLNGNIMHEIRTMHDRRSSSTTDYPVVPVSVHPHHDVTNIPWSLLGMDAPPFTGTVIGNASDTELRTTVEAALAAIDAEIGSRP</sequence>
<proteinExistence type="predicted"/>
<organism evidence="1">
    <name type="scientific">Streptomyces sp. NBC_00148</name>
    <dbReference type="NCBI Taxonomy" id="2903626"/>
    <lineage>
        <taxon>Bacteria</taxon>
        <taxon>Bacillati</taxon>
        <taxon>Actinomycetota</taxon>
        <taxon>Actinomycetes</taxon>
        <taxon>Kitasatosporales</taxon>
        <taxon>Streptomycetaceae</taxon>
        <taxon>Streptomyces</taxon>
    </lineage>
</organism>
<dbReference type="EMBL" id="CP108169">
    <property type="protein sequence ID" value="WTQ74353.1"/>
    <property type="molecule type" value="Genomic_DNA"/>
</dbReference>
<protein>
    <recommendedName>
        <fullName evidence="2">TIR domain-containing protein</fullName>
    </recommendedName>
</protein>
<dbReference type="InterPro" id="IPR035897">
    <property type="entry name" value="Toll_tir_struct_dom_sf"/>
</dbReference>
<gene>
    <name evidence="1" type="ORF">OG222_15120</name>
</gene>
<dbReference type="Gene3D" id="1.10.3210.10">
    <property type="entry name" value="Hypothetical protein af1432"/>
    <property type="match status" value="1"/>
</dbReference>
<reference evidence="1" key="1">
    <citation type="submission" date="2022-10" db="EMBL/GenBank/DDBJ databases">
        <title>The complete genomes of actinobacterial strains from the NBC collection.</title>
        <authorList>
            <person name="Joergensen T.S."/>
            <person name="Alvarez Arevalo M."/>
            <person name="Sterndorff E.B."/>
            <person name="Faurdal D."/>
            <person name="Vuksanovic O."/>
            <person name="Mourched A.-S."/>
            <person name="Charusanti P."/>
            <person name="Shaw S."/>
            <person name="Blin K."/>
            <person name="Weber T."/>
        </authorList>
    </citation>
    <scope>NUCLEOTIDE SEQUENCE</scope>
    <source>
        <strain evidence="1">NBC_00148</strain>
    </source>
</reference>